<name>A0A484MK68_9ASTE</name>
<sequence length="88" mass="9612">MAKRDRDWDLVCLISDLGFGVGGLAGLNAPLAHIEVSEFVYVLLGYARRDVCNRVVTLTVASLHIYGFQPRHPIDGSDQSIIGIERGS</sequence>
<evidence type="ECO:0000313" key="2">
    <source>
        <dbReference type="Proteomes" id="UP000595140"/>
    </source>
</evidence>
<reference evidence="1 2" key="1">
    <citation type="submission" date="2018-04" db="EMBL/GenBank/DDBJ databases">
        <authorList>
            <person name="Vogel A."/>
        </authorList>
    </citation>
    <scope>NUCLEOTIDE SEQUENCE [LARGE SCALE GENOMIC DNA]</scope>
</reference>
<dbReference type="Proteomes" id="UP000595140">
    <property type="component" value="Unassembled WGS sequence"/>
</dbReference>
<dbReference type="EMBL" id="OOIL02003781">
    <property type="protein sequence ID" value="VFQ89202.1"/>
    <property type="molecule type" value="Genomic_DNA"/>
</dbReference>
<proteinExistence type="predicted"/>
<organism evidence="1 2">
    <name type="scientific">Cuscuta campestris</name>
    <dbReference type="NCBI Taxonomy" id="132261"/>
    <lineage>
        <taxon>Eukaryota</taxon>
        <taxon>Viridiplantae</taxon>
        <taxon>Streptophyta</taxon>
        <taxon>Embryophyta</taxon>
        <taxon>Tracheophyta</taxon>
        <taxon>Spermatophyta</taxon>
        <taxon>Magnoliopsida</taxon>
        <taxon>eudicotyledons</taxon>
        <taxon>Gunneridae</taxon>
        <taxon>Pentapetalae</taxon>
        <taxon>asterids</taxon>
        <taxon>lamiids</taxon>
        <taxon>Solanales</taxon>
        <taxon>Convolvulaceae</taxon>
        <taxon>Cuscuteae</taxon>
        <taxon>Cuscuta</taxon>
        <taxon>Cuscuta subgen. Grammica</taxon>
        <taxon>Cuscuta sect. Cleistogrammica</taxon>
    </lineage>
</organism>
<dbReference type="AlphaFoldDB" id="A0A484MK68"/>
<evidence type="ECO:0000313" key="1">
    <source>
        <dbReference type="EMBL" id="VFQ89202.1"/>
    </source>
</evidence>
<accession>A0A484MK68</accession>
<keyword evidence="2" id="KW-1185">Reference proteome</keyword>
<protein>
    <submittedName>
        <fullName evidence="1">Uncharacterized protein</fullName>
    </submittedName>
</protein>
<gene>
    <name evidence="1" type="ORF">CCAM_LOCUS30978</name>
</gene>